<evidence type="ECO:0000256" key="7">
    <source>
        <dbReference type="ARBA" id="ARBA00022771"/>
    </source>
</evidence>
<organism evidence="16 17">
    <name type="scientific">Dimorphilus gyrociliatus</name>
    <dbReference type="NCBI Taxonomy" id="2664684"/>
    <lineage>
        <taxon>Eukaryota</taxon>
        <taxon>Metazoa</taxon>
        <taxon>Spiralia</taxon>
        <taxon>Lophotrochozoa</taxon>
        <taxon>Annelida</taxon>
        <taxon>Polychaeta</taxon>
        <taxon>Polychaeta incertae sedis</taxon>
        <taxon>Dinophilidae</taxon>
        <taxon>Dimorphilus</taxon>
    </lineage>
</organism>
<protein>
    <submittedName>
        <fullName evidence="16">DgyrCDS6666</fullName>
    </submittedName>
</protein>
<evidence type="ECO:0000313" key="16">
    <source>
        <dbReference type="EMBL" id="CAD5117921.1"/>
    </source>
</evidence>
<comment type="cofactor">
    <cofactor evidence="1">
        <name>Zn(2+)</name>
        <dbReference type="ChEBI" id="CHEBI:29105"/>
    </cofactor>
</comment>
<evidence type="ECO:0000256" key="1">
    <source>
        <dbReference type="ARBA" id="ARBA00001947"/>
    </source>
</evidence>
<keyword evidence="17" id="KW-1185">Reference proteome</keyword>
<dbReference type="Pfam" id="PF02148">
    <property type="entry name" value="zf-UBP"/>
    <property type="match status" value="1"/>
</dbReference>
<keyword evidence="5" id="KW-0479">Metal-binding</keyword>
<dbReference type="Proteomes" id="UP000549394">
    <property type="component" value="Unassembled WGS sequence"/>
</dbReference>
<sequence>MATNDNTNNSKSFSTSENEIRQIIGEDYAGDLEGSQLHAVVPKLDCPHLNEINEVGPDGINIQSPCLDCSNIGENWICLSCYKVYCGRFVNEHMLMHGIESNHPLVLSFADLSVWCYKCDSYIHHPALLPAKRAAHINKFGIDIHV</sequence>
<feature type="domain" description="UBP-type" evidence="15">
    <location>
        <begin position="44"/>
        <end position="142"/>
    </location>
</feature>
<dbReference type="Gene3D" id="3.30.40.10">
    <property type="entry name" value="Zinc/RING finger domain, C3HC4 (zinc finger)"/>
    <property type="match status" value="1"/>
</dbReference>
<comment type="similarity">
    <text evidence="3">Belongs to the histone deacetylase family. HD type 2 subfamily.</text>
</comment>
<evidence type="ECO:0000256" key="13">
    <source>
        <dbReference type="ARBA" id="ARBA00023242"/>
    </source>
</evidence>
<dbReference type="SMART" id="SM00290">
    <property type="entry name" value="ZnF_UBP"/>
    <property type="match status" value="1"/>
</dbReference>
<evidence type="ECO:0000259" key="15">
    <source>
        <dbReference type="PROSITE" id="PS50271"/>
    </source>
</evidence>
<dbReference type="InterPro" id="IPR013083">
    <property type="entry name" value="Znf_RING/FYVE/PHD"/>
</dbReference>
<reference evidence="16 17" key="1">
    <citation type="submission" date="2020-08" db="EMBL/GenBank/DDBJ databases">
        <authorList>
            <person name="Hejnol A."/>
        </authorList>
    </citation>
    <scope>NUCLEOTIDE SEQUENCE [LARGE SCALE GENOMIC DNA]</scope>
</reference>
<accession>A0A7I8VNU9</accession>
<keyword evidence="9" id="KW-0862">Zinc</keyword>
<comment type="subcellular location">
    <subcellularLocation>
        <location evidence="2">Nucleus</location>
    </subcellularLocation>
</comment>
<dbReference type="GO" id="GO:0005634">
    <property type="term" value="C:nucleus"/>
    <property type="evidence" value="ECO:0007669"/>
    <property type="project" value="UniProtKB-SubCell"/>
</dbReference>
<dbReference type="GO" id="GO:0008270">
    <property type="term" value="F:zinc ion binding"/>
    <property type="evidence" value="ECO:0007669"/>
    <property type="project" value="UniProtKB-KW"/>
</dbReference>
<keyword evidence="8" id="KW-0378">Hydrolase</keyword>
<keyword evidence="11" id="KW-0805">Transcription regulation</keyword>
<dbReference type="InterPro" id="IPR001607">
    <property type="entry name" value="Znf_UBP"/>
</dbReference>
<evidence type="ECO:0000256" key="4">
    <source>
        <dbReference type="ARBA" id="ARBA00022491"/>
    </source>
</evidence>
<proteinExistence type="inferred from homology"/>
<evidence type="ECO:0000313" key="17">
    <source>
        <dbReference type="Proteomes" id="UP000549394"/>
    </source>
</evidence>
<keyword evidence="4" id="KW-0678">Repressor</keyword>
<dbReference type="FunFam" id="3.30.40.10:FF:000342">
    <property type="entry name" value="Histone deacetylase 6"/>
    <property type="match status" value="1"/>
</dbReference>
<comment type="caution">
    <text evidence="16">The sequence shown here is derived from an EMBL/GenBank/DDBJ whole genome shotgun (WGS) entry which is preliminary data.</text>
</comment>
<evidence type="ECO:0000256" key="6">
    <source>
        <dbReference type="ARBA" id="ARBA00022737"/>
    </source>
</evidence>
<dbReference type="PROSITE" id="PS50271">
    <property type="entry name" value="ZF_UBP"/>
    <property type="match status" value="1"/>
</dbReference>
<name>A0A7I8VNU9_9ANNE</name>
<dbReference type="GO" id="GO:0006325">
    <property type="term" value="P:chromatin organization"/>
    <property type="evidence" value="ECO:0007669"/>
    <property type="project" value="UniProtKB-KW"/>
</dbReference>
<dbReference type="GO" id="GO:0016787">
    <property type="term" value="F:hydrolase activity"/>
    <property type="evidence" value="ECO:0007669"/>
    <property type="project" value="UniProtKB-KW"/>
</dbReference>
<evidence type="ECO:0000256" key="8">
    <source>
        <dbReference type="ARBA" id="ARBA00022801"/>
    </source>
</evidence>
<dbReference type="SUPFAM" id="SSF57850">
    <property type="entry name" value="RING/U-box"/>
    <property type="match status" value="1"/>
</dbReference>
<dbReference type="PANTHER" id="PTHR47665:SF1">
    <property type="entry name" value="HISTONE DEACETYLASE-LIKE PROTEIN"/>
    <property type="match status" value="1"/>
</dbReference>
<evidence type="ECO:0000256" key="3">
    <source>
        <dbReference type="ARBA" id="ARBA00007738"/>
    </source>
</evidence>
<keyword evidence="12" id="KW-0804">Transcription</keyword>
<keyword evidence="13" id="KW-0539">Nucleus</keyword>
<dbReference type="OrthoDB" id="424012at2759"/>
<evidence type="ECO:0000256" key="10">
    <source>
        <dbReference type="ARBA" id="ARBA00022853"/>
    </source>
</evidence>
<dbReference type="PANTHER" id="PTHR47665">
    <property type="entry name" value="HISTONE DEACETYLASE-LIKE PROTEIN"/>
    <property type="match status" value="1"/>
</dbReference>
<dbReference type="EMBL" id="CAJFCJ010000007">
    <property type="protein sequence ID" value="CAD5117921.1"/>
    <property type="molecule type" value="Genomic_DNA"/>
</dbReference>
<evidence type="ECO:0000256" key="9">
    <source>
        <dbReference type="ARBA" id="ARBA00022833"/>
    </source>
</evidence>
<keyword evidence="6" id="KW-0677">Repeat</keyword>
<evidence type="ECO:0000256" key="12">
    <source>
        <dbReference type="ARBA" id="ARBA00023163"/>
    </source>
</evidence>
<gene>
    <name evidence="16" type="ORF">DGYR_LOCUS6382</name>
</gene>
<evidence type="ECO:0000256" key="11">
    <source>
        <dbReference type="ARBA" id="ARBA00023015"/>
    </source>
</evidence>
<evidence type="ECO:0000256" key="14">
    <source>
        <dbReference type="PROSITE-ProRule" id="PRU00502"/>
    </source>
</evidence>
<dbReference type="AlphaFoldDB" id="A0A7I8VNU9"/>
<keyword evidence="7 14" id="KW-0863">Zinc-finger</keyword>
<keyword evidence="10" id="KW-0156">Chromatin regulator</keyword>
<evidence type="ECO:0000256" key="2">
    <source>
        <dbReference type="ARBA" id="ARBA00004123"/>
    </source>
</evidence>
<evidence type="ECO:0000256" key="5">
    <source>
        <dbReference type="ARBA" id="ARBA00022723"/>
    </source>
</evidence>